<dbReference type="AlphaFoldDB" id="A0A074LQA1"/>
<keyword evidence="9 11" id="KW-0472">Membrane</keyword>
<reference evidence="13 14" key="1">
    <citation type="journal article" date="2013" name="Int. J. Syst. Evol. Microbiol.">
        <title>Tumebacillus flagellatus sp. nov., an alpha-amylase/pullulanase-producing bacterium isolated from cassava wastewater.</title>
        <authorList>
            <person name="Wang Q."/>
            <person name="Xie N."/>
            <person name="Qin Y."/>
            <person name="Shen N."/>
            <person name="Zhu J."/>
            <person name="Mi H."/>
            <person name="Huang R."/>
        </authorList>
    </citation>
    <scope>NUCLEOTIDE SEQUENCE [LARGE SCALE GENOMIC DNA]</scope>
    <source>
        <strain evidence="13 14">GST4</strain>
    </source>
</reference>
<keyword evidence="10" id="KW-0802">TPR repeat</keyword>
<dbReference type="GO" id="GO:0000160">
    <property type="term" value="P:phosphorelay signal transduction system"/>
    <property type="evidence" value="ECO:0007669"/>
    <property type="project" value="UniProtKB-KW"/>
</dbReference>
<evidence type="ECO:0000259" key="12">
    <source>
        <dbReference type="PROSITE" id="PS50885"/>
    </source>
</evidence>
<dbReference type="Gene3D" id="6.10.340.10">
    <property type="match status" value="1"/>
</dbReference>
<dbReference type="STRING" id="1157490.EL26_11385"/>
<dbReference type="SUPFAM" id="SSF55073">
    <property type="entry name" value="Nucleotide cyclase"/>
    <property type="match status" value="1"/>
</dbReference>
<sequence length="953" mass="109104">MKRKRYRWRVSLLLLAMALLSFGLWWENDFYTKQPWENKVVLDNPTRVVADTDWLYVISNSKRELIKFDRNGTWQYDIDVPQVSDLADLTPTLDSPDKFNADTQQDDLYYLKFADATADHNGGLYTYLQVMDDKALTLKYEVLCHYTADGQLDRDWGVYIQKYDSKKTGALRSGTIKGLQMSKTHLMFINEDSGIMKWNKFDETIHQFKTLYQMDVPANLYISEVIGDKPDSMVYATMQGTVYKPGGVPLYPLSNAVAGDETYAESIQQDAQKNVWFLDPYGKSIKQLDPNQPDGVKTVLTVEQAENKLGLKIAGKHRNDLAFNRLTVAPDGVAMVIFEDHVLLVSADGADVHMLKYSDRVVIEQWAYWAALAVLAFMFLWLCKTLYVDIMPKSIILKQVFILFPIIAVCMLGLSTIIQVEFKEISDSEVRRSMEYVVKDAQNLVHPEQLQKILSPRDYMGEGYQALFSDVKAEERDGRYYLMVHKVKNDRAYSVFEDDNDVRMFESFQLTTDADDLNSCKMYNPEQDIYEDVDKQLLTPHLQERKIITCKSTDEDGTWLFALGPLFDHSDKTKMVGVFEAGVNTYSSDQQTWYTEITTVIIVTGFTLLILGVILLVTWLQLRRITLLKESVSQLRANPEEKRSTWIEDNSQDQVGELGRQFNEMAASIQESIEKNKELRDAYKRYFPENLETYLGKDIISLDLGDQKVLQNMSVLVINIRDFRQGVNHDPQASYDLLNNRFLVHVSKAVKDHGGMIAKFLEAGVIALFPENAANAYAAAVKMCNRFEVPVGIGIHRGDITLGVIGADDRLDSALISEQVILTGTLELLTDHFQVTLLTTKSTYESDVSEQKPNARYIGKIAVEGRVLELYDLFDADDKAARLLKSETKPLFEEGVMFFTHGRFYDARERFVEVMRRNPQDLIARLYFYQSDEYRRTGVALDWDGSLSVTLRD</sequence>
<gene>
    <name evidence="13" type="ORF">EL26_11385</name>
</gene>
<evidence type="ECO:0000256" key="10">
    <source>
        <dbReference type="PROSITE-ProRule" id="PRU00339"/>
    </source>
</evidence>
<dbReference type="GO" id="GO:0004673">
    <property type="term" value="F:protein histidine kinase activity"/>
    <property type="evidence" value="ECO:0007669"/>
    <property type="project" value="UniProtKB-EC"/>
</dbReference>
<evidence type="ECO:0000256" key="3">
    <source>
        <dbReference type="ARBA" id="ARBA00012438"/>
    </source>
</evidence>
<dbReference type="PROSITE" id="PS50885">
    <property type="entry name" value="HAMP"/>
    <property type="match status" value="1"/>
</dbReference>
<dbReference type="EMBL" id="JMIR01000013">
    <property type="protein sequence ID" value="KEO83284.1"/>
    <property type="molecule type" value="Genomic_DNA"/>
</dbReference>
<dbReference type="InterPro" id="IPR029787">
    <property type="entry name" value="Nucleotide_cyclase"/>
</dbReference>
<comment type="subcellular location">
    <subcellularLocation>
        <location evidence="2">Cell membrane</location>
    </subcellularLocation>
</comment>
<dbReference type="OrthoDB" id="337251at2"/>
<evidence type="ECO:0000256" key="6">
    <source>
        <dbReference type="ARBA" id="ARBA00022679"/>
    </source>
</evidence>
<keyword evidence="5" id="KW-0597">Phosphoprotein</keyword>
<evidence type="ECO:0000256" key="8">
    <source>
        <dbReference type="ARBA" id="ARBA00023012"/>
    </source>
</evidence>
<name>A0A074LQA1_9BACL</name>
<keyword evidence="4" id="KW-1003">Cell membrane</keyword>
<evidence type="ECO:0000313" key="13">
    <source>
        <dbReference type="EMBL" id="KEO83284.1"/>
    </source>
</evidence>
<keyword evidence="6" id="KW-0808">Transferase</keyword>
<dbReference type="PANTHER" id="PTHR45436:SF5">
    <property type="entry name" value="SENSOR HISTIDINE KINASE TRCS"/>
    <property type="match status" value="1"/>
</dbReference>
<feature type="transmembrane region" description="Helical" evidence="11">
    <location>
        <begin position="400"/>
        <end position="418"/>
    </location>
</feature>
<evidence type="ECO:0000256" key="11">
    <source>
        <dbReference type="SAM" id="Phobius"/>
    </source>
</evidence>
<dbReference type="GO" id="GO:0005886">
    <property type="term" value="C:plasma membrane"/>
    <property type="evidence" value="ECO:0007669"/>
    <property type="project" value="UniProtKB-SubCell"/>
</dbReference>
<feature type="transmembrane region" description="Helical" evidence="11">
    <location>
        <begin position="366"/>
        <end position="388"/>
    </location>
</feature>
<keyword evidence="11" id="KW-0812">Transmembrane</keyword>
<feature type="transmembrane region" description="Helical" evidence="11">
    <location>
        <begin position="597"/>
        <end position="620"/>
    </location>
</feature>
<keyword evidence="7" id="KW-0418">Kinase</keyword>
<dbReference type="CDD" id="cd06225">
    <property type="entry name" value="HAMP"/>
    <property type="match status" value="1"/>
</dbReference>
<evidence type="ECO:0000256" key="2">
    <source>
        <dbReference type="ARBA" id="ARBA00004236"/>
    </source>
</evidence>
<protein>
    <recommendedName>
        <fullName evidence="3">histidine kinase</fullName>
        <ecNumber evidence="3">2.7.13.3</ecNumber>
    </recommendedName>
</protein>
<feature type="domain" description="HAMP" evidence="12">
    <location>
        <begin position="619"/>
        <end position="674"/>
    </location>
</feature>
<dbReference type="Proteomes" id="UP000027931">
    <property type="component" value="Unassembled WGS sequence"/>
</dbReference>
<dbReference type="InterPro" id="IPR019734">
    <property type="entry name" value="TPR_rpt"/>
</dbReference>
<dbReference type="PANTHER" id="PTHR45436">
    <property type="entry name" value="SENSOR HISTIDINE KINASE YKOH"/>
    <property type="match status" value="1"/>
</dbReference>
<keyword evidence="8" id="KW-0902">Two-component regulatory system</keyword>
<organism evidence="13 14">
    <name type="scientific">Tumebacillus flagellatus</name>
    <dbReference type="NCBI Taxonomy" id="1157490"/>
    <lineage>
        <taxon>Bacteria</taxon>
        <taxon>Bacillati</taxon>
        <taxon>Bacillota</taxon>
        <taxon>Bacilli</taxon>
        <taxon>Bacillales</taxon>
        <taxon>Alicyclobacillaceae</taxon>
        <taxon>Tumebacillus</taxon>
    </lineage>
</organism>
<dbReference type="Pfam" id="PF00672">
    <property type="entry name" value="HAMP"/>
    <property type="match status" value="1"/>
</dbReference>
<dbReference type="Gene3D" id="3.30.70.1230">
    <property type="entry name" value="Nucleotide cyclase"/>
    <property type="match status" value="1"/>
</dbReference>
<dbReference type="PROSITE" id="PS50005">
    <property type="entry name" value="TPR"/>
    <property type="match status" value="1"/>
</dbReference>
<evidence type="ECO:0000256" key="5">
    <source>
        <dbReference type="ARBA" id="ARBA00022553"/>
    </source>
</evidence>
<dbReference type="InterPro" id="IPR050428">
    <property type="entry name" value="TCS_sensor_his_kinase"/>
</dbReference>
<dbReference type="eggNOG" id="COG2114">
    <property type="taxonomic scope" value="Bacteria"/>
</dbReference>
<keyword evidence="11" id="KW-1133">Transmembrane helix</keyword>
<dbReference type="InterPro" id="IPR003660">
    <property type="entry name" value="HAMP_dom"/>
</dbReference>
<comment type="catalytic activity">
    <reaction evidence="1">
        <text>ATP + protein L-histidine = ADP + protein N-phospho-L-histidine.</text>
        <dbReference type="EC" id="2.7.13.3"/>
    </reaction>
</comment>
<evidence type="ECO:0000313" key="14">
    <source>
        <dbReference type="Proteomes" id="UP000027931"/>
    </source>
</evidence>
<comment type="caution">
    <text evidence="13">The sequence shown here is derived from an EMBL/GenBank/DDBJ whole genome shotgun (WGS) entry which is preliminary data.</text>
</comment>
<evidence type="ECO:0000256" key="7">
    <source>
        <dbReference type="ARBA" id="ARBA00022777"/>
    </source>
</evidence>
<evidence type="ECO:0000256" key="1">
    <source>
        <dbReference type="ARBA" id="ARBA00000085"/>
    </source>
</evidence>
<feature type="repeat" description="TPR" evidence="10">
    <location>
        <begin position="888"/>
        <end position="921"/>
    </location>
</feature>
<accession>A0A074LQA1</accession>
<evidence type="ECO:0000256" key="9">
    <source>
        <dbReference type="ARBA" id="ARBA00023136"/>
    </source>
</evidence>
<dbReference type="RefSeq" id="WP_038088067.1">
    <property type="nucleotide sequence ID" value="NZ_JMIR01000013.1"/>
</dbReference>
<keyword evidence="14" id="KW-1185">Reference proteome</keyword>
<dbReference type="EC" id="2.7.13.3" evidence="3"/>
<evidence type="ECO:0000256" key="4">
    <source>
        <dbReference type="ARBA" id="ARBA00022475"/>
    </source>
</evidence>
<proteinExistence type="predicted"/>